<dbReference type="KEGG" id="slom:PXH66_06810"/>
<dbReference type="SUPFAM" id="SSF142019">
    <property type="entry name" value="Nqo1 FMN-binding domain-like"/>
    <property type="match status" value="1"/>
</dbReference>
<dbReference type="Gene3D" id="6.10.250.1450">
    <property type="match status" value="1"/>
</dbReference>
<evidence type="ECO:0000256" key="4">
    <source>
        <dbReference type="ARBA" id="ARBA00023004"/>
    </source>
</evidence>
<dbReference type="FunFam" id="3.40.50.11540:FF:000001">
    <property type="entry name" value="NADH dehydrogenase [ubiquinone] flavoprotein 1, mitochondrial"/>
    <property type="match status" value="1"/>
</dbReference>
<accession>A0AAF0CR85</accession>
<protein>
    <submittedName>
        <fullName evidence="7">NADH-ubiquinone oxidoreductase-F iron-sulfur binding region domain-containing protein</fullName>
    </submittedName>
</protein>
<dbReference type="SUPFAM" id="SSF142984">
    <property type="entry name" value="Nqo1 middle domain-like"/>
    <property type="match status" value="1"/>
</dbReference>
<dbReference type="GO" id="GO:0051539">
    <property type="term" value="F:4 iron, 4 sulfur cluster binding"/>
    <property type="evidence" value="ECO:0007669"/>
    <property type="project" value="UniProtKB-KW"/>
</dbReference>
<reference evidence="7" key="1">
    <citation type="submission" date="2023-03" db="EMBL/GenBank/DDBJ databases">
        <title>Lomoglobus Profundus gen. nov., sp. nov., a novel member of the phylum Verrucomicrobia, isolated from deep-marine sediment of South China Sea.</title>
        <authorList>
            <person name="Ahmad T."/>
            <person name="Ishaq S.E."/>
            <person name="Wang F."/>
        </authorList>
    </citation>
    <scope>NUCLEOTIDE SEQUENCE</scope>
    <source>
        <strain evidence="7">LMO-M01</strain>
    </source>
</reference>
<evidence type="ECO:0000256" key="5">
    <source>
        <dbReference type="ARBA" id="ARBA00023014"/>
    </source>
</evidence>
<proteinExistence type="inferred from homology"/>
<dbReference type="Pfam" id="PF10589">
    <property type="entry name" value="NADH_4Fe-4S"/>
    <property type="match status" value="1"/>
</dbReference>
<dbReference type="Pfam" id="PF01512">
    <property type="entry name" value="Complex1_51K"/>
    <property type="match status" value="1"/>
</dbReference>
<dbReference type="PANTHER" id="PTHR43578:SF3">
    <property type="entry name" value="NADH-QUINONE OXIDOREDUCTASE SUBUNIT F"/>
    <property type="match status" value="1"/>
</dbReference>
<keyword evidence="5" id="KW-0411">Iron-sulfur</keyword>
<dbReference type="EMBL" id="CP119075">
    <property type="protein sequence ID" value="WED66559.1"/>
    <property type="molecule type" value="Genomic_DNA"/>
</dbReference>
<dbReference type="Gene3D" id="3.40.30.10">
    <property type="entry name" value="Glutaredoxin"/>
    <property type="match status" value="2"/>
</dbReference>
<feature type="domain" description="NADH-ubiquinone oxidoreductase 51kDa subunit iron-sulphur binding" evidence="6">
    <location>
        <begin position="549"/>
        <end position="594"/>
    </location>
</feature>
<sequence>MSTTFTPEVLNRYTATQPTFGEPYLRVGLDTGGIAAGARLVYQYFDDESEKLDRMPPVSRVGSNGLSWADPIVEVNVANMPPTLYGAVDVDVAKRILDEHILGGRLVDDHMLTYPDTAQARAALLKPNDLRFILVKDTSCEDNDRTEFFQFTLQEELKRRKLAERVQVVRALDVGVYDEGVVVRVFPAGITYSNVLTDQVAQIVERSVEHDDVIENLRYDAPVLQERVVMRNCGIIDPEDLDDYVSHGGYQGLNRALAGSPQACIAEIKESGLRGRGGAGFPTWLKWDLTRKVAADVKYVICNADEGDPGAFMDRSVLEGDPHAVLEGLMLAAYSIGASMGYFYIRAEYPMAIERIQKAIVAARQAGLLGKDILGRGFSFDAKVRLGAGAFVCGEETALIASIEGKRGSPSPRPPYPSVSGLWGKPTSINNVETLAAASAVLAKGGAWYAGIGTKESTGTKVFAVTGKIRNAQLVEVPMGTKLRDIVFKICGGMHDRNDIKAIQTGGPSGGVIPEKLLDTGVSYEALKALGSIMGSGGMLVMDQTDCMVDVAKFYLKFCVDESCGKCAPCRVGGYQLLQLLEKIARGSGKPADVAMLRRICVAMQKASLCGLGQTAPNPVLSTLKYFENEYNAYIEGGHPYARKMKKARAAGPITATVAATA</sequence>
<dbReference type="InterPro" id="IPR037207">
    <property type="entry name" value="Nuop51_4Fe4S-bd_sf"/>
</dbReference>
<evidence type="ECO:0000313" key="7">
    <source>
        <dbReference type="EMBL" id="WED66559.1"/>
    </source>
</evidence>
<dbReference type="PROSITE" id="PS00645">
    <property type="entry name" value="COMPLEX1_51K_2"/>
    <property type="match status" value="1"/>
</dbReference>
<dbReference type="RefSeq" id="WP_330932276.1">
    <property type="nucleotide sequence ID" value="NZ_CP119075.1"/>
</dbReference>
<dbReference type="GO" id="GO:0046872">
    <property type="term" value="F:metal ion binding"/>
    <property type="evidence" value="ECO:0007669"/>
    <property type="project" value="UniProtKB-KW"/>
</dbReference>
<keyword evidence="3" id="KW-0479">Metal-binding</keyword>
<organism evidence="7 8">
    <name type="scientific">Synoicihabitans lomoniglobus</name>
    <dbReference type="NCBI Taxonomy" id="2909285"/>
    <lineage>
        <taxon>Bacteria</taxon>
        <taxon>Pseudomonadati</taxon>
        <taxon>Verrucomicrobiota</taxon>
        <taxon>Opitutia</taxon>
        <taxon>Opitutales</taxon>
        <taxon>Opitutaceae</taxon>
        <taxon>Synoicihabitans</taxon>
    </lineage>
</organism>
<evidence type="ECO:0000313" key="8">
    <source>
        <dbReference type="Proteomes" id="UP001218638"/>
    </source>
</evidence>
<dbReference type="InterPro" id="IPR019575">
    <property type="entry name" value="Nuop51_4Fe4S-bd"/>
</dbReference>
<comment type="similarity">
    <text evidence="1">Belongs to the complex I 51 kDa subunit family.</text>
</comment>
<dbReference type="CDD" id="cd02980">
    <property type="entry name" value="TRX_Fd_family"/>
    <property type="match status" value="1"/>
</dbReference>
<dbReference type="SMART" id="SM00928">
    <property type="entry name" value="NADH_4Fe-4S"/>
    <property type="match status" value="1"/>
</dbReference>
<keyword evidence="8" id="KW-1185">Reference proteome</keyword>
<keyword evidence="4" id="KW-0408">Iron</keyword>
<dbReference type="PANTHER" id="PTHR43578">
    <property type="entry name" value="NADH-QUINONE OXIDOREDUCTASE SUBUNIT F"/>
    <property type="match status" value="1"/>
</dbReference>
<dbReference type="FunFam" id="1.20.1440.230:FF:000001">
    <property type="entry name" value="Mitochondrial NADH dehydrogenase flavoprotein 1"/>
    <property type="match status" value="1"/>
</dbReference>
<evidence type="ECO:0000259" key="6">
    <source>
        <dbReference type="SMART" id="SM00928"/>
    </source>
</evidence>
<name>A0AAF0CR85_9BACT</name>
<gene>
    <name evidence="7" type="ORF">PXH66_06810</name>
</gene>
<evidence type="ECO:0000256" key="2">
    <source>
        <dbReference type="ARBA" id="ARBA00022485"/>
    </source>
</evidence>
<dbReference type="SUPFAM" id="SSF52833">
    <property type="entry name" value="Thioredoxin-like"/>
    <property type="match status" value="1"/>
</dbReference>
<dbReference type="Gene3D" id="3.40.50.11540">
    <property type="entry name" value="NADH-ubiquinone oxidoreductase 51kDa subunit"/>
    <property type="match status" value="1"/>
</dbReference>
<evidence type="ECO:0000256" key="1">
    <source>
        <dbReference type="ARBA" id="ARBA00007523"/>
    </source>
</evidence>
<dbReference type="InterPro" id="IPR037225">
    <property type="entry name" value="Nuo51_FMN-bd_sf"/>
</dbReference>
<keyword evidence="2" id="KW-0004">4Fe-4S</keyword>
<dbReference type="SUPFAM" id="SSF140490">
    <property type="entry name" value="Nqo1C-terminal domain-like"/>
    <property type="match status" value="1"/>
</dbReference>
<dbReference type="Gene3D" id="3.10.20.600">
    <property type="match status" value="1"/>
</dbReference>
<dbReference type="InterPro" id="IPR036249">
    <property type="entry name" value="Thioredoxin-like_sf"/>
</dbReference>
<evidence type="ECO:0000256" key="3">
    <source>
        <dbReference type="ARBA" id="ARBA00022723"/>
    </source>
</evidence>
<dbReference type="AlphaFoldDB" id="A0AAF0CR85"/>
<dbReference type="Proteomes" id="UP001218638">
    <property type="component" value="Chromosome"/>
</dbReference>
<dbReference type="InterPro" id="IPR001949">
    <property type="entry name" value="NADH-UbQ_OxRdtase_51kDa_CS"/>
</dbReference>
<dbReference type="InterPro" id="IPR011538">
    <property type="entry name" value="Nuo51_FMN-bd"/>
</dbReference>
<dbReference type="GO" id="GO:0010181">
    <property type="term" value="F:FMN binding"/>
    <property type="evidence" value="ECO:0007669"/>
    <property type="project" value="InterPro"/>
</dbReference>
<dbReference type="GO" id="GO:0008137">
    <property type="term" value="F:NADH dehydrogenase (ubiquinone) activity"/>
    <property type="evidence" value="ECO:0007669"/>
    <property type="project" value="InterPro"/>
</dbReference>
<dbReference type="Gene3D" id="1.20.1440.230">
    <property type="entry name" value="NADH-ubiquinone oxidoreductase 51kDa subunit, iron-sulphur binding domain"/>
    <property type="match status" value="1"/>
</dbReference>